<protein>
    <submittedName>
        <fullName evidence="1">Uncharacterized protein</fullName>
    </submittedName>
</protein>
<dbReference type="Proteomes" id="UP000304953">
    <property type="component" value="Unassembled WGS sequence"/>
</dbReference>
<keyword evidence="2" id="KW-1185">Reference proteome</keyword>
<organism evidence="1 2">
    <name type="scientific">Petralouisia muris</name>
    <dbReference type="NCBI Taxonomy" id="3032872"/>
    <lineage>
        <taxon>Bacteria</taxon>
        <taxon>Bacillati</taxon>
        <taxon>Bacillota</taxon>
        <taxon>Clostridia</taxon>
        <taxon>Lachnospirales</taxon>
        <taxon>Lachnospiraceae</taxon>
        <taxon>Petralouisia</taxon>
    </lineage>
</organism>
<sequence>MNTFEQKIAETVNKKLNDGTVEKLVEQYIEKGISEALKEVFSWNGEGKKLIEKKLNETIVPVIERHDFNLYLTKLDATLTEIVNATVLADNKRILENFKELMKEPEAKEIKLSDIFKRYCEHVASNVDTGDLESYCDDGEPYYEHVAASMEVEHEDRGRFKSSYDSCIVEFVCEEDDNLNCQVKLYKRIDDGNWKIRGYADSIDINSLRNLSDFEVFLITLKRGFVNIIMDEEEDYDDDIEPEEKPEWSLD</sequence>
<dbReference type="EMBL" id="SRYA01000080">
    <property type="protein sequence ID" value="TGY90871.1"/>
    <property type="molecule type" value="Genomic_DNA"/>
</dbReference>
<evidence type="ECO:0000313" key="2">
    <source>
        <dbReference type="Proteomes" id="UP000304953"/>
    </source>
</evidence>
<reference evidence="1" key="1">
    <citation type="submission" date="2019-04" db="EMBL/GenBank/DDBJ databases">
        <title>Microbes associate with the intestines of laboratory mice.</title>
        <authorList>
            <person name="Navarre W."/>
            <person name="Wong E."/>
            <person name="Huang K."/>
            <person name="Tropini C."/>
            <person name="Ng K."/>
            <person name="Yu B."/>
        </authorList>
    </citation>
    <scope>NUCLEOTIDE SEQUENCE</scope>
    <source>
        <strain evidence="1">NM01_1-7b</strain>
    </source>
</reference>
<comment type="caution">
    <text evidence="1">The sequence shown here is derived from an EMBL/GenBank/DDBJ whole genome shotgun (WGS) entry which is preliminary data.</text>
</comment>
<accession>A0AC61RPM0</accession>
<evidence type="ECO:0000313" key="1">
    <source>
        <dbReference type="EMBL" id="TGY90871.1"/>
    </source>
</evidence>
<proteinExistence type="predicted"/>
<name>A0AC61RPM0_9FIRM</name>
<gene>
    <name evidence="1" type="ORF">E5329_23830</name>
</gene>